<name>A0A0C2MNJ8_THEKT</name>
<organism evidence="1 2">
    <name type="scientific">Thelohanellus kitauei</name>
    <name type="common">Myxosporean</name>
    <dbReference type="NCBI Taxonomy" id="669202"/>
    <lineage>
        <taxon>Eukaryota</taxon>
        <taxon>Metazoa</taxon>
        <taxon>Cnidaria</taxon>
        <taxon>Myxozoa</taxon>
        <taxon>Myxosporea</taxon>
        <taxon>Bivalvulida</taxon>
        <taxon>Platysporina</taxon>
        <taxon>Myxobolidae</taxon>
        <taxon>Thelohanellus</taxon>
    </lineage>
</organism>
<proteinExistence type="predicted"/>
<sequence>MNSKEYQRVHESLVCDSPVNIIFQRDNALPPRFYVHILFLKNKEIQLLEWPSCSPDLNIIENVLIKLSSKVYINGRKYENFEELWESIQEWIKYIFRIYIHLSRSNAQNNFKPYIKRWRQL</sequence>
<keyword evidence="2" id="KW-1185">Reference proteome</keyword>
<evidence type="ECO:0000313" key="2">
    <source>
        <dbReference type="Proteomes" id="UP000031668"/>
    </source>
</evidence>
<accession>A0A0C2MNJ8</accession>
<dbReference type="GO" id="GO:0003676">
    <property type="term" value="F:nucleic acid binding"/>
    <property type="evidence" value="ECO:0007669"/>
    <property type="project" value="InterPro"/>
</dbReference>
<dbReference type="Proteomes" id="UP000031668">
    <property type="component" value="Unassembled WGS sequence"/>
</dbReference>
<dbReference type="OrthoDB" id="9996331at2759"/>
<reference evidence="1 2" key="1">
    <citation type="journal article" date="2014" name="Genome Biol. Evol.">
        <title>The genome of the myxosporean Thelohanellus kitauei shows adaptations to nutrient acquisition within its fish host.</title>
        <authorList>
            <person name="Yang Y."/>
            <person name="Xiong J."/>
            <person name="Zhou Z."/>
            <person name="Huo F."/>
            <person name="Miao W."/>
            <person name="Ran C."/>
            <person name="Liu Y."/>
            <person name="Zhang J."/>
            <person name="Feng J."/>
            <person name="Wang M."/>
            <person name="Wang M."/>
            <person name="Wang L."/>
            <person name="Yao B."/>
        </authorList>
    </citation>
    <scope>NUCLEOTIDE SEQUENCE [LARGE SCALE GENOMIC DNA]</scope>
    <source>
        <strain evidence="1">Wuqing</strain>
    </source>
</reference>
<protein>
    <recommendedName>
        <fullName evidence="3">Tc1-like transposase DDE domain-containing protein</fullName>
    </recommendedName>
</protein>
<dbReference type="AlphaFoldDB" id="A0A0C2MNJ8"/>
<evidence type="ECO:0008006" key="3">
    <source>
        <dbReference type="Google" id="ProtNLM"/>
    </source>
</evidence>
<gene>
    <name evidence="1" type="ORF">RF11_09443</name>
</gene>
<dbReference type="InterPro" id="IPR036397">
    <property type="entry name" value="RNaseH_sf"/>
</dbReference>
<evidence type="ECO:0000313" key="1">
    <source>
        <dbReference type="EMBL" id="KII68806.1"/>
    </source>
</evidence>
<dbReference type="EMBL" id="JWZT01002708">
    <property type="protein sequence ID" value="KII68806.1"/>
    <property type="molecule type" value="Genomic_DNA"/>
</dbReference>
<dbReference type="Gene3D" id="3.30.420.10">
    <property type="entry name" value="Ribonuclease H-like superfamily/Ribonuclease H"/>
    <property type="match status" value="1"/>
</dbReference>
<comment type="caution">
    <text evidence="1">The sequence shown here is derived from an EMBL/GenBank/DDBJ whole genome shotgun (WGS) entry which is preliminary data.</text>
</comment>